<dbReference type="GO" id="GO:0005794">
    <property type="term" value="C:Golgi apparatus"/>
    <property type="evidence" value="ECO:0007669"/>
    <property type="project" value="TreeGrafter"/>
</dbReference>
<dbReference type="Pfam" id="PF03407">
    <property type="entry name" value="Nucleotid_trans"/>
    <property type="match status" value="1"/>
</dbReference>
<dbReference type="Proteomes" id="UP000013827">
    <property type="component" value="Unassembled WGS sequence"/>
</dbReference>
<dbReference type="HOGENOM" id="CLU_777136_0_0_1"/>
<dbReference type="InterPro" id="IPR052636">
    <property type="entry name" value="UDP-D-xylose:L-fucose_XylT"/>
</dbReference>
<proteinExistence type="predicted"/>
<dbReference type="EnsemblProtists" id="EOD22050">
    <property type="protein sequence ID" value="EOD22050"/>
    <property type="gene ID" value="EMIHUDRAFT_116858"/>
</dbReference>
<dbReference type="RefSeq" id="XP_005774479.1">
    <property type="nucleotide sequence ID" value="XM_005774422.1"/>
</dbReference>
<protein>
    <recommendedName>
        <fullName evidence="2">Nucleotide-diphospho-sugar transferase domain-containing protein</fullName>
    </recommendedName>
</protein>
<evidence type="ECO:0000313" key="4">
    <source>
        <dbReference type="Proteomes" id="UP000013827"/>
    </source>
</evidence>
<dbReference type="GeneID" id="17267590"/>
<dbReference type="PaxDb" id="2903-EOD22050"/>
<evidence type="ECO:0000256" key="1">
    <source>
        <dbReference type="SAM" id="MobiDB-lite"/>
    </source>
</evidence>
<feature type="compositionally biased region" description="Gly residues" evidence="1">
    <location>
        <begin position="12"/>
        <end position="21"/>
    </location>
</feature>
<reference evidence="3" key="2">
    <citation type="submission" date="2024-10" db="UniProtKB">
        <authorList>
            <consortium name="EnsemblProtists"/>
        </authorList>
    </citation>
    <scope>IDENTIFICATION</scope>
</reference>
<dbReference type="PANTHER" id="PTHR47032">
    <property type="entry name" value="UDP-D-XYLOSE:L-FUCOSE ALPHA-1,3-D-XYLOSYLTRANSFERASE-RELATED"/>
    <property type="match status" value="1"/>
</dbReference>
<evidence type="ECO:0000313" key="3">
    <source>
        <dbReference type="EnsemblProtists" id="EOD22050"/>
    </source>
</evidence>
<dbReference type="InterPro" id="IPR005069">
    <property type="entry name" value="Nucl-diP-sugar_transferase"/>
</dbReference>
<dbReference type="AlphaFoldDB" id="A0A0D3JEW5"/>
<dbReference type="PANTHER" id="PTHR47032:SF1">
    <property type="entry name" value="UDP-D-XYLOSE:L-FUCOSE ALPHA-1,3-D-XYLOSYLTRANSFERASE-RELATED"/>
    <property type="match status" value="1"/>
</dbReference>
<dbReference type="OMA" id="HASWTAN"/>
<organism evidence="3 4">
    <name type="scientific">Emiliania huxleyi (strain CCMP1516)</name>
    <dbReference type="NCBI Taxonomy" id="280463"/>
    <lineage>
        <taxon>Eukaryota</taxon>
        <taxon>Haptista</taxon>
        <taxon>Haptophyta</taxon>
        <taxon>Prymnesiophyceae</taxon>
        <taxon>Isochrysidales</taxon>
        <taxon>Noelaerhabdaceae</taxon>
        <taxon>Emiliania</taxon>
    </lineage>
</organism>
<reference evidence="4" key="1">
    <citation type="journal article" date="2013" name="Nature">
        <title>Pan genome of the phytoplankton Emiliania underpins its global distribution.</title>
        <authorList>
            <person name="Read B.A."/>
            <person name="Kegel J."/>
            <person name="Klute M.J."/>
            <person name="Kuo A."/>
            <person name="Lefebvre S.C."/>
            <person name="Maumus F."/>
            <person name="Mayer C."/>
            <person name="Miller J."/>
            <person name="Monier A."/>
            <person name="Salamov A."/>
            <person name="Young J."/>
            <person name="Aguilar M."/>
            <person name="Claverie J.M."/>
            <person name="Frickenhaus S."/>
            <person name="Gonzalez K."/>
            <person name="Herman E.K."/>
            <person name="Lin Y.C."/>
            <person name="Napier J."/>
            <person name="Ogata H."/>
            <person name="Sarno A.F."/>
            <person name="Shmutz J."/>
            <person name="Schroeder D."/>
            <person name="de Vargas C."/>
            <person name="Verret F."/>
            <person name="von Dassow P."/>
            <person name="Valentin K."/>
            <person name="Van de Peer Y."/>
            <person name="Wheeler G."/>
            <person name="Dacks J.B."/>
            <person name="Delwiche C.F."/>
            <person name="Dyhrman S.T."/>
            <person name="Glockner G."/>
            <person name="John U."/>
            <person name="Richards T."/>
            <person name="Worden A.Z."/>
            <person name="Zhang X."/>
            <person name="Grigoriev I.V."/>
            <person name="Allen A.E."/>
            <person name="Bidle K."/>
            <person name="Borodovsky M."/>
            <person name="Bowler C."/>
            <person name="Brownlee C."/>
            <person name="Cock J.M."/>
            <person name="Elias M."/>
            <person name="Gladyshev V.N."/>
            <person name="Groth M."/>
            <person name="Guda C."/>
            <person name="Hadaegh A."/>
            <person name="Iglesias-Rodriguez M.D."/>
            <person name="Jenkins J."/>
            <person name="Jones B.M."/>
            <person name="Lawson T."/>
            <person name="Leese F."/>
            <person name="Lindquist E."/>
            <person name="Lobanov A."/>
            <person name="Lomsadze A."/>
            <person name="Malik S.B."/>
            <person name="Marsh M.E."/>
            <person name="Mackinder L."/>
            <person name="Mock T."/>
            <person name="Mueller-Roeber B."/>
            <person name="Pagarete A."/>
            <person name="Parker M."/>
            <person name="Probert I."/>
            <person name="Quesneville H."/>
            <person name="Raines C."/>
            <person name="Rensing S.A."/>
            <person name="Riano-Pachon D.M."/>
            <person name="Richier S."/>
            <person name="Rokitta S."/>
            <person name="Shiraiwa Y."/>
            <person name="Soanes D.M."/>
            <person name="van der Giezen M."/>
            <person name="Wahlund T.M."/>
            <person name="Williams B."/>
            <person name="Wilson W."/>
            <person name="Wolfe G."/>
            <person name="Wurch L.L."/>
        </authorList>
    </citation>
    <scope>NUCLEOTIDE SEQUENCE</scope>
</reference>
<feature type="region of interest" description="Disordered" evidence="1">
    <location>
        <begin position="1"/>
        <end position="24"/>
    </location>
</feature>
<dbReference type="KEGG" id="ehx:EMIHUDRAFT_116858"/>
<evidence type="ECO:0000259" key="2">
    <source>
        <dbReference type="Pfam" id="PF03407"/>
    </source>
</evidence>
<feature type="domain" description="Nucleotide-diphospho-sugar transferase" evidence="2">
    <location>
        <begin position="134"/>
        <end position="331"/>
    </location>
</feature>
<accession>A0A0D3JEW5</accession>
<name>A0A0D3JEW5_EMIH1</name>
<keyword evidence="4" id="KW-1185">Reference proteome</keyword>
<sequence length="357" mass="39628">MRASRLSDAAGGVAGGSGGGSRVEVEAGGRASGTLISIVKTLLRAVFRGGSCVDGCGVGARIAPPFMEATDASRLARSARHAVVRPALEAMRHTQGAVNRTVVVMLVNTGQSHLLLNFGCRCEARGIDWKAFTFVYALDSEVHRMLLSIGVASYHPEEAQLSRAAGRFGDAHFGRVVFWKNAVVHDVLQLGYNLLFQDVDLVWREDPRRYFFQPRAAAVDMCWQYDGGNRHQQPLYANSGFIFVRNTRRSRLFWREAFLLGHTQRSQQGITLPLLVHHYFNSGLKLHILGKRFANGPQLALTRAKTAKNLPSDWIVAHASWTANSTDKRRKLQSFDEWDDACVDRLWQRAGSPVVGW</sequence>
<dbReference type="GO" id="GO:0016757">
    <property type="term" value="F:glycosyltransferase activity"/>
    <property type="evidence" value="ECO:0007669"/>
    <property type="project" value="TreeGrafter"/>
</dbReference>